<dbReference type="AlphaFoldDB" id="A0A2A4X0M9"/>
<proteinExistence type="predicted"/>
<protein>
    <submittedName>
        <fullName evidence="1">Uncharacterized protein</fullName>
    </submittedName>
</protein>
<evidence type="ECO:0000313" key="1">
    <source>
        <dbReference type="EMBL" id="PCI76046.1"/>
    </source>
</evidence>
<reference evidence="2" key="1">
    <citation type="submission" date="2017-08" db="EMBL/GenBank/DDBJ databases">
        <title>A dynamic microbial community with high functional redundancy inhabits the cold, oxic subseafloor aquifer.</title>
        <authorList>
            <person name="Tully B.J."/>
            <person name="Wheat C.G."/>
            <person name="Glazer B.T."/>
            <person name="Huber J.A."/>
        </authorList>
    </citation>
    <scope>NUCLEOTIDE SEQUENCE [LARGE SCALE GENOMIC DNA]</scope>
</reference>
<organism evidence="1 2">
    <name type="scientific">Aerophobetes bacterium</name>
    <dbReference type="NCBI Taxonomy" id="2030807"/>
    <lineage>
        <taxon>Bacteria</taxon>
        <taxon>Candidatus Aerophobota</taxon>
    </lineage>
</organism>
<accession>A0A2A4X0M9</accession>
<dbReference type="Proteomes" id="UP000218775">
    <property type="component" value="Unassembled WGS sequence"/>
</dbReference>
<name>A0A2A4X0M9_UNCAE</name>
<comment type="caution">
    <text evidence="1">The sequence shown here is derived from an EMBL/GenBank/DDBJ whole genome shotgun (WGS) entry which is preliminary data.</text>
</comment>
<gene>
    <name evidence="1" type="ORF">COB21_04875</name>
</gene>
<sequence length="183" mass="20330">MELRAYCSTLGYMAQLVCIEIKHDLSVYGQRMCRNIVRDSGAMCSKIFRGESFYRAVAKGSRGFVHIQASLLQDLSVHRLVEMGKRKQFFSSSVSYVQKAKFLEEHCAFNARVASRCSAKIGVALKEASIKVQSNYFTSLQRNLAPFKPMAQFAAATGGCGAGFELLVRALRVGRDLIRSVRG</sequence>
<evidence type="ECO:0000313" key="2">
    <source>
        <dbReference type="Proteomes" id="UP000218775"/>
    </source>
</evidence>
<dbReference type="EMBL" id="NVUK01000035">
    <property type="protein sequence ID" value="PCI76046.1"/>
    <property type="molecule type" value="Genomic_DNA"/>
</dbReference>